<proteinExistence type="predicted"/>
<comment type="caution">
    <text evidence="1">The sequence shown here is derived from an EMBL/GenBank/DDBJ whole genome shotgun (WGS) entry which is preliminary data.</text>
</comment>
<dbReference type="EMBL" id="BDGG01000001">
    <property type="protein sequence ID" value="GAU90663.1"/>
    <property type="molecule type" value="Genomic_DNA"/>
</dbReference>
<accession>A0A1D1UW92</accession>
<protein>
    <submittedName>
        <fullName evidence="1">Uncharacterized protein</fullName>
    </submittedName>
</protein>
<evidence type="ECO:0000313" key="2">
    <source>
        <dbReference type="Proteomes" id="UP000186922"/>
    </source>
</evidence>
<dbReference type="Proteomes" id="UP000186922">
    <property type="component" value="Unassembled WGS sequence"/>
</dbReference>
<name>A0A1D1UW92_RAMVA</name>
<dbReference type="AlphaFoldDB" id="A0A1D1UW92"/>
<reference evidence="1 2" key="1">
    <citation type="journal article" date="2016" name="Nat. Commun.">
        <title>Extremotolerant tardigrade genome and improved radiotolerance of human cultured cells by tardigrade-unique protein.</title>
        <authorList>
            <person name="Hashimoto T."/>
            <person name="Horikawa D.D."/>
            <person name="Saito Y."/>
            <person name="Kuwahara H."/>
            <person name="Kozuka-Hata H."/>
            <person name="Shin-I T."/>
            <person name="Minakuchi Y."/>
            <person name="Ohishi K."/>
            <person name="Motoyama A."/>
            <person name="Aizu T."/>
            <person name="Enomoto A."/>
            <person name="Kondo K."/>
            <person name="Tanaka S."/>
            <person name="Hara Y."/>
            <person name="Koshikawa S."/>
            <person name="Sagara H."/>
            <person name="Miura T."/>
            <person name="Yokobori S."/>
            <person name="Miyagawa K."/>
            <person name="Suzuki Y."/>
            <person name="Kubo T."/>
            <person name="Oyama M."/>
            <person name="Kohara Y."/>
            <person name="Fujiyama A."/>
            <person name="Arakawa K."/>
            <person name="Katayama T."/>
            <person name="Toyoda A."/>
            <person name="Kunieda T."/>
        </authorList>
    </citation>
    <scope>NUCLEOTIDE SEQUENCE [LARGE SCALE GENOMIC DNA]</scope>
    <source>
        <strain evidence="1 2">YOKOZUNA-1</strain>
    </source>
</reference>
<organism evidence="1 2">
    <name type="scientific">Ramazzottius varieornatus</name>
    <name type="common">Water bear</name>
    <name type="synonym">Tardigrade</name>
    <dbReference type="NCBI Taxonomy" id="947166"/>
    <lineage>
        <taxon>Eukaryota</taxon>
        <taxon>Metazoa</taxon>
        <taxon>Ecdysozoa</taxon>
        <taxon>Tardigrada</taxon>
        <taxon>Eutardigrada</taxon>
        <taxon>Parachela</taxon>
        <taxon>Hypsibioidea</taxon>
        <taxon>Ramazzottiidae</taxon>
        <taxon>Ramazzottius</taxon>
    </lineage>
</organism>
<evidence type="ECO:0000313" key="1">
    <source>
        <dbReference type="EMBL" id="GAU90663.1"/>
    </source>
</evidence>
<gene>
    <name evidence="1" type="primary">RvY_03049-1</name>
    <name evidence="1" type="synonym">RvY_03049.1</name>
    <name evidence="1" type="ORF">RvY_03049</name>
</gene>
<keyword evidence="2" id="KW-1185">Reference proteome</keyword>
<sequence>MHDQKQQHVKKRSVDNIHQTSDLIISDYDHRHYVHRRILNSEQGEHQWELTPEQNERLLDLKAEVTALMMNWLFYNRNPQNRSRLFGPYNILREAPQFMLSEFHLWQRNKITEQILLGKYCLLGKSLQIVVDDNAEQVRVEDYALRTTRRHATLTTEMCIEGNKLKTQAIGQKSIQPILNSWQWW</sequence>